<feature type="region of interest" description="Disordered" evidence="1">
    <location>
        <begin position="237"/>
        <end position="269"/>
    </location>
</feature>
<reference evidence="2" key="2">
    <citation type="submission" date="2023-06" db="EMBL/GenBank/DDBJ databases">
        <authorList>
            <consortium name="Lawrence Berkeley National Laboratory"/>
            <person name="Haridas S."/>
            <person name="Hensen N."/>
            <person name="Bonometti L."/>
            <person name="Westerberg I."/>
            <person name="Brannstrom I.O."/>
            <person name="Guillou S."/>
            <person name="Cros-Aarteil S."/>
            <person name="Calhoun S."/>
            <person name="Kuo A."/>
            <person name="Mondo S."/>
            <person name="Pangilinan J."/>
            <person name="Riley R."/>
            <person name="Labutti K."/>
            <person name="Andreopoulos B."/>
            <person name="Lipzen A."/>
            <person name="Chen C."/>
            <person name="Yanf M."/>
            <person name="Daum C."/>
            <person name="Ng V."/>
            <person name="Clum A."/>
            <person name="Steindorff A."/>
            <person name="Ohm R."/>
            <person name="Martin F."/>
            <person name="Silar P."/>
            <person name="Natvig D."/>
            <person name="Lalanne C."/>
            <person name="Gautier V."/>
            <person name="Ament-Velasquez S.L."/>
            <person name="Kruys A."/>
            <person name="Hutchinson M.I."/>
            <person name="Powell A.J."/>
            <person name="Barry K."/>
            <person name="Miller A.N."/>
            <person name="Grigoriev I.V."/>
            <person name="Debuchy R."/>
            <person name="Gladieux P."/>
            <person name="Thoren M.H."/>
            <person name="Johannesson H."/>
        </authorList>
    </citation>
    <scope>NUCLEOTIDE SEQUENCE</scope>
    <source>
        <strain evidence="2">CBS 958.72</strain>
    </source>
</reference>
<evidence type="ECO:0000256" key="1">
    <source>
        <dbReference type="SAM" id="MobiDB-lite"/>
    </source>
</evidence>
<keyword evidence="3" id="KW-1185">Reference proteome</keyword>
<dbReference type="EMBL" id="JAULSN010000007">
    <property type="protein sequence ID" value="KAK3366732.1"/>
    <property type="molecule type" value="Genomic_DNA"/>
</dbReference>
<gene>
    <name evidence="2" type="ORF">B0T24DRAFT_596633</name>
</gene>
<evidence type="ECO:0000313" key="3">
    <source>
        <dbReference type="Proteomes" id="UP001287356"/>
    </source>
</evidence>
<sequence length="620" mass="68079">MSEDCLYINVIRPARVDPAAQLPVAVSPRPRDETPGVPVAHRGQAELWVLGASTTPALPICSTIQRGVASRSSAQFLPRSGTANSNLVDVLKTEYINPDVPKGLDVVIMRSIQLTYKFLQTKIGTGWTGTPSDQACNHDHPCHPQKKRARRTCAAAALVTPRRNAAAVRRRRGGSGRRNPVNAKGHHHNRPRRQCQCHPRYRITRRLFNNFYKIIVLETGRAASEGAQKVELDVAPRALGTPSPPLRRSRPDMPSANTGLTGSSGAANARDHVDWDDFAENDGQKWECGEQIGNHCHYKLDEECKVDSVSLIHTPAITPATIVHTRPHHRPHGSWGCCHYHSHGKCCVSSSPKQGSVPNITPNFLHQLVALKKLADLTGYATSEKITGRHVPVLLAALGLKVPGFNALTAAIAQDLGTDLTLQRYSPVPLCPVRRVLGLKPEALKRAFAVLEVKPFVSPAKALEFVEVWDSVSEAGFTSQQLAYVLKDWDDEPQPVRPTRWSMLQAALTIYTGLLDIDTQVQESRGCRGGHFGGRARQRAAALQPGRGGPDRQLPRRGVGDDDEEQQKKKALPVRQTPQNKAPLDPDDRLRNGNLIEKKQNSPREPPSSTDKHVLNQDGS</sequence>
<feature type="compositionally biased region" description="Basic residues" evidence="1">
    <location>
        <begin position="184"/>
        <end position="193"/>
    </location>
</feature>
<dbReference type="Proteomes" id="UP001287356">
    <property type="component" value="Unassembled WGS sequence"/>
</dbReference>
<evidence type="ECO:0008006" key="4">
    <source>
        <dbReference type="Google" id="ProtNLM"/>
    </source>
</evidence>
<dbReference type="AlphaFoldDB" id="A0AAE0N114"/>
<feature type="compositionally biased region" description="Basic and acidic residues" evidence="1">
    <location>
        <begin position="584"/>
        <end position="602"/>
    </location>
</feature>
<feature type="compositionally biased region" description="Polar residues" evidence="1">
    <location>
        <begin position="255"/>
        <end position="266"/>
    </location>
</feature>
<reference evidence="2" key="1">
    <citation type="journal article" date="2023" name="Mol. Phylogenet. Evol.">
        <title>Genome-scale phylogeny and comparative genomics of the fungal order Sordariales.</title>
        <authorList>
            <person name="Hensen N."/>
            <person name="Bonometti L."/>
            <person name="Westerberg I."/>
            <person name="Brannstrom I.O."/>
            <person name="Guillou S."/>
            <person name="Cros-Aarteil S."/>
            <person name="Calhoun S."/>
            <person name="Haridas S."/>
            <person name="Kuo A."/>
            <person name="Mondo S."/>
            <person name="Pangilinan J."/>
            <person name="Riley R."/>
            <person name="LaButti K."/>
            <person name="Andreopoulos B."/>
            <person name="Lipzen A."/>
            <person name="Chen C."/>
            <person name="Yan M."/>
            <person name="Daum C."/>
            <person name="Ng V."/>
            <person name="Clum A."/>
            <person name="Steindorff A."/>
            <person name="Ohm R.A."/>
            <person name="Martin F."/>
            <person name="Silar P."/>
            <person name="Natvig D.O."/>
            <person name="Lalanne C."/>
            <person name="Gautier V."/>
            <person name="Ament-Velasquez S.L."/>
            <person name="Kruys A."/>
            <person name="Hutchinson M.I."/>
            <person name="Powell A.J."/>
            <person name="Barry K."/>
            <person name="Miller A.N."/>
            <person name="Grigoriev I.V."/>
            <person name="Debuchy R."/>
            <person name="Gladieux P."/>
            <person name="Hiltunen Thoren M."/>
            <person name="Johannesson H."/>
        </authorList>
    </citation>
    <scope>NUCLEOTIDE SEQUENCE</scope>
    <source>
        <strain evidence="2">CBS 958.72</strain>
    </source>
</reference>
<name>A0AAE0N114_9PEZI</name>
<organism evidence="2 3">
    <name type="scientific">Lasiosphaeria ovina</name>
    <dbReference type="NCBI Taxonomy" id="92902"/>
    <lineage>
        <taxon>Eukaryota</taxon>
        <taxon>Fungi</taxon>
        <taxon>Dikarya</taxon>
        <taxon>Ascomycota</taxon>
        <taxon>Pezizomycotina</taxon>
        <taxon>Sordariomycetes</taxon>
        <taxon>Sordariomycetidae</taxon>
        <taxon>Sordariales</taxon>
        <taxon>Lasiosphaeriaceae</taxon>
        <taxon>Lasiosphaeria</taxon>
    </lineage>
</organism>
<dbReference type="PROSITE" id="PS00941">
    <property type="entry name" value="CARBOXYLESTERASE_B_2"/>
    <property type="match status" value="1"/>
</dbReference>
<proteinExistence type="predicted"/>
<feature type="region of interest" description="Disordered" evidence="1">
    <location>
        <begin position="161"/>
        <end position="193"/>
    </location>
</feature>
<evidence type="ECO:0000313" key="2">
    <source>
        <dbReference type="EMBL" id="KAK3366732.1"/>
    </source>
</evidence>
<protein>
    <recommendedName>
        <fullName evidence="4">Carboxylesterase type B domain-containing protein</fullName>
    </recommendedName>
</protein>
<feature type="compositionally biased region" description="Basic and acidic residues" evidence="1">
    <location>
        <begin position="610"/>
        <end position="620"/>
    </location>
</feature>
<feature type="region of interest" description="Disordered" evidence="1">
    <location>
        <begin position="528"/>
        <end position="620"/>
    </location>
</feature>
<feature type="compositionally biased region" description="Basic and acidic residues" evidence="1">
    <location>
        <begin position="549"/>
        <end position="560"/>
    </location>
</feature>
<accession>A0AAE0N114</accession>
<comment type="caution">
    <text evidence="2">The sequence shown here is derived from an EMBL/GenBank/DDBJ whole genome shotgun (WGS) entry which is preliminary data.</text>
</comment>
<dbReference type="InterPro" id="IPR019819">
    <property type="entry name" value="Carboxylesterase_B_CS"/>
</dbReference>